<comment type="catalytic activity">
    <reaction evidence="7 8">
        <text>tRNA(Trp) + L-tryptophan + ATP = L-tryptophyl-tRNA(Trp) + AMP + diphosphate + H(+)</text>
        <dbReference type="Rhea" id="RHEA:24080"/>
        <dbReference type="Rhea" id="RHEA-COMP:9671"/>
        <dbReference type="Rhea" id="RHEA-COMP:9705"/>
        <dbReference type="ChEBI" id="CHEBI:15378"/>
        <dbReference type="ChEBI" id="CHEBI:30616"/>
        <dbReference type="ChEBI" id="CHEBI:33019"/>
        <dbReference type="ChEBI" id="CHEBI:57912"/>
        <dbReference type="ChEBI" id="CHEBI:78442"/>
        <dbReference type="ChEBI" id="CHEBI:78535"/>
        <dbReference type="ChEBI" id="CHEBI:456215"/>
        <dbReference type="EC" id="6.1.1.2"/>
    </reaction>
</comment>
<comment type="similarity">
    <text evidence="1 8 9">Belongs to the class-I aminoacyl-tRNA synthetase family.</text>
</comment>
<dbReference type="RefSeq" id="WP_339573829.1">
    <property type="nucleotide sequence ID" value="NZ_JBBIAA010000002.1"/>
</dbReference>
<feature type="binding site" evidence="8">
    <location>
        <begin position="179"/>
        <end position="181"/>
    </location>
    <ligand>
        <name>ATP</name>
        <dbReference type="ChEBI" id="CHEBI:30616"/>
    </ligand>
</feature>
<dbReference type="Gene3D" id="3.40.50.620">
    <property type="entry name" value="HUPs"/>
    <property type="match status" value="1"/>
</dbReference>
<keyword evidence="3 8" id="KW-0547">Nucleotide-binding</keyword>
<dbReference type="NCBIfam" id="TIGR00233">
    <property type="entry name" value="trpS"/>
    <property type="match status" value="1"/>
</dbReference>
<dbReference type="InterPro" id="IPR001412">
    <property type="entry name" value="aa-tRNA-synth_I_CS"/>
</dbReference>
<dbReference type="GO" id="GO:0004830">
    <property type="term" value="F:tryptophan-tRNA ligase activity"/>
    <property type="evidence" value="ECO:0007669"/>
    <property type="project" value="UniProtKB-EC"/>
</dbReference>
<dbReference type="Pfam" id="PF00579">
    <property type="entry name" value="tRNA-synt_1b"/>
    <property type="match status" value="1"/>
</dbReference>
<evidence type="ECO:0000256" key="2">
    <source>
        <dbReference type="ARBA" id="ARBA00022598"/>
    </source>
</evidence>
<evidence type="ECO:0000256" key="4">
    <source>
        <dbReference type="ARBA" id="ARBA00022840"/>
    </source>
</evidence>
<sequence>MPAPPPAAGTEVAGAVPRQADEPRSAQVDRTRRPRILSGMQPTSDSLHLGNYLGALRQWVSLQETHDALYCVVDLHALTVQTDPAVLRRRTRQTAAQYLAAGVDPGRASLFVQSHVPEHAQLAWVLSCLTGFGEASRMTQFKDKSVRAGAEQATVGLFTYPVLMAADILLYDTDQVPVGDDQRQHLELTRDLAGRFNSRFGDTFVVPQAFIPPATARVSDLQDPTAKMSKSAASAAGLVDLLDEPRVVAKKIRSAVTDTGREVVHDPAGKPGVSNLLDIHSALSGTGIPELEQRFAGRGYGDLKKEVAEVVVAVLDPVRTRTLELMDDPAELDALLARGAERARGIAGDVLARVHDRLGLLPPAARA</sequence>
<keyword evidence="8" id="KW-0963">Cytoplasm</keyword>
<dbReference type="InterPro" id="IPR050203">
    <property type="entry name" value="Trp-tRNA_synthetase"/>
</dbReference>
<accession>A0ABU8RHC9</accession>
<keyword evidence="4 8" id="KW-0067">ATP-binding</keyword>
<dbReference type="PANTHER" id="PTHR43766">
    <property type="entry name" value="TRYPTOPHAN--TRNA LIGASE, MITOCHONDRIAL"/>
    <property type="match status" value="1"/>
</dbReference>
<keyword evidence="6 8" id="KW-0030">Aminoacyl-tRNA synthetase</keyword>
<comment type="function">
    <text evidence="8">Catalyzes the attachment of tryptophan to tRNA(Trp).</text>
</comment>
<keyword evidence="5 8" id="KW-0648">Protein biosynthesis</keyword>
<evidence type="ECO:0000256" key="3">
    <source>
        <dbReference type="ARBA" id="ARBA00022741"/>
    </source>
</evidence>
<dbReference type="InterPro" id="IPR014729">
    <property type="entry name" value="Rossmann-like_a/b/a_fold"/>
</dbReference>
<name>A0ABU8RHC9_9ACTN</name>
<feature type="binding site" evidence="8">
    <location>
        <position position="167"/>
    </location>
    <ligand>
        <name>L-tryptophan</name>
        <dbReference type="ChEBI" id="CHEBI:57912"/>
    </ligand>
</feature>
<evidence type="ECO:0000313" key="12">
    <source>
        <dbReference type="Proteomes" id="UP001387100"/>
    </source>
</evidence>
<comment type="caution">
    <text evidence="11">The sequence shown here is derived from an EMBL/GenBank/DDBJ whole genome shotgun (WGS) entry which is preliminary data.</text>
</comment>
<evidence type="ECO:0000313" key="11">
    <source>
        <dbReference type="EMBL" id="MEJ5944450.1"/>
    </source>
</evidence>
<feature type="binding site" evidence="8">
    <location>
        <position position="218"/>
    </location>
    <ligand>
        <name>ATP</name>
        <dbReference type="ChEBI" id="CHEBI:30616"/>
    </ligand>
</feature>
<feature type="binding site" evidence="8">
    <location>
        <begin position="50"/>
        <end position="51"/>
    </location>
    <ligand>
        <name>ATP</name>
        <dbReference type="ChEBI" id="CHEBI:30616"/>
    </ligand>
</feature>
<gene>
    <name evidence="8 11" type="primary">trpS</name>
    <name evidence="11" type="ORF">WDZ17_03980</name>
</gene>
<dbReference type="EMBL" id="JBBIAA010000002">
    <property type="protein sequence ID" value="MEJ5944450.1"/>
    <property type="molecule type" value="Genomic_DNA"/>
</dbReference>
<feature type="short sequence motif" description="'KMSKS' region" evidence="8">
    <location>
        <begin position="227"/>
        <end position="231"/>
    </location>
</feature>
<keyword evidence="2 8" id="KW-0436">Ligase</keyword>
<feature type="region of interest" description="Disordered" evidence="10">
    <location>
        <begin position="1"/>
        <end position="41"/>
    </location>
</feature>
<evidence type="ECO:0000256" key="1">
    <source>
        <dbReference type="ARBA" id="ARBA00005594"/>
    </source>
</evidence>
<keyword evidence="12" id="KW-1185">Reference proteome</keyword>
<reference evidence="11 12" key="1">
    <citation type="journal article" date="2017" name="Int. J. Syst. Evol. Microbiol.">
        <title>Pseudokineococcus basanitobsidens sp. nov., isolated from volcanic rock.</title>
        <authorList>
            <person name="Lee D.W."/>
            <person name="Park M.Y."/>
            <person name="Kim J.J."/>
            <person name="Kim B.S."/>
        </authorList>
    </citation>
    <scope>NUCLEOTIDE SEQUENCE [LARGE SCALE GENOMIC DNA]</scope>
    <source>
        <strain evidence="11 12">DSM 103726</strain>
    </source>
</reference>
<protein>
    <recommendedName>
        <fullName evidence="8">Tryptophan--tRNA ligase</fullName>
        <ecNumber evidence="8">6.1.1.2</ecNumber>
    </recommendedName>
    <alternativeName>
        <fullName evidence="8">Tryptophanyl-tRNA synthetase</fullName>
        <shortName evidence="8">TrpRS</shortName>
    </alternativeName>
</protein>
<evidence type="ECO:0000256" key="10">
    <source>
        <dbReference type="SAM" id="MobiDB-lite"/>
    </source>
</evidence>
<dbReference type="CDD" id="cd00806">
    <property type="entry name" value="TrpRS_core"/>
    <property type="match status" value="1"/>
</dbReference>
<dbReference type="HAMAP" id="MF_00140_B">
    <property type="entry name" value="Trp_tRNA_synth_B"/>
    <property type="match status" value="1"/>
</dbReference>
<dbReference type="EC" id="6.1.1.2" evidence="8"/>
<comment type="caution">
    <text evidence="8">Lacks conserved residue(s) required for the propagation of feature annotation.</text>
</comment>
<dbReference type="SUPFAM" id="SSF52374">
    <property type="entry name" value="Nucleotidylyl transferase"/>
    <property type="match status" value="1"/>
</dbReference>
<evidence type="ECO:0000256" key="7">
    <source>
        <dbReference type="ARBA" id="ARBA00049929"/>
    </source>
</evidence>
<evidence type="ECO:0000256" key="8">
    <source>
        <dbReference type="HAMAP-Rule" id="MF_00140"/>
    </source>
</evidence>
<feature type="binding site" evidence="8">
    <location>
        <begin position="227"/>
        <end position="231"/>
    </location>
    <ligand>
        <name>ATP</name>
        <dbReference type="ChEBI" id="CHEBI:30616"/>
    </ligand>
</feature>
<evidence type="ECO:0000256" key="9">
    <source>
        <dbReference type="RuleBase" id="RU363036"/>
    </source>
</evidence>
<feature type="binding site" evidence="8">
    <location>
        <begin position="41"/>
        <end position="43"/>
    </location>
    <ligand>
        <name>ATP</name>
        <dbReference type="ChEBI" id="CHEBI:30616"/>
    </ligand>
</feature>
<comment type="subunit">
    <text evidence="8">Homodimer.</text>
</comment>
<dbReference type="InterPro" id="IPR002306">
    <property type="entry name" value="Trp-tRNA-ligase"/>
</dbReference>
<feature type="compositionally biased region" description="Basic and acidic residues" evidence="10">
    <location>
        <begin position="19"/>
        <end position="31"/>
    </location>
</feature>
<dbReference type="InterPro" id="IPR002305">
    <property type="entry name" value="aa-tRNA-synth_Ic"/>
</dbReference>
<dbReference type="Proteomes" id="UP001387100">
    <property type="component" value="Unassembled WGS sequence"/>
</dbReference>
<dbReference type="PROSITE" id="PS00178">
    <property type="entry name" value="AA_TRNA_LIGASE_I"/>
    <property type="match status" value="1"/>
</dbReference>
<dbReference type="PRINTS" id="PR01039">
    <property type="entry name" value="TRNASYNTHTRP"/>
</dbReference>
<evidence type="ECO:0000256" key="5">
    <source>
        <dbReference type="ARBA" id="ARBA00022917"/>
    </source>
</evidence>
<dbReference type="Gene3D" id="1.10.240.10">
    <property type="entry name" value="Tyrosyl-Transfer RNA Synthetase"/>
    <property type="match status" value="1"/>
</dbReference>
<proteinExistence type="inferred from homology"/>
<evidence type="ECO:0000256" key="6">
    <source>
        <dbReference type="ARBA" id="ARBA00023146"/>
    </source>
</evidence>
<dbReference type="PANTHER" id="PTHR43766:SF1">
    <property type="entry name" value="TRYPTOPHAN--TRNA LIGASE, MITOCHONDRIAL"/>
    <property type="match status" value="1"/>
</dbReference>
<comment type="subcellular location">
    <subcellularLocation>
        <location evidence="8">Cytoplasm</location>
    </subcellularLocation>
</comment>
<organism evidence="11 12">
    <name type="scientific">Pseudokineococcus basanitobsidens</name>
    <dbReference type="NCBI Taxonomy" id="1926649"/>
    <lineage>
        <taxon>Bacteria</taxon>
        <taxon>Bacillati</taxon>
        <taxon>Actinomycetota</taxon>
        <taxon>Actinomycetes</taxon>
        <taxon>Kineosporiales</taxon>
        <taxon>Kineosporiaceae</taxon>
        <taxon>Pseudokineococcus</taxon>
    </lineage>
</organism>
<dbReference type="InterPro" id="IPR024109">
    <property type="entry name" value="Trp-tRNA-ligase_bac-type"/>
</dbReference>